<dbReference type="Proteomes" id="UP000215196">
    <property type="component" value="Chromosome 1"/>
</dbReference>
<dbReference type="InterPro" id="IPR005122">
    <property type="entry name" value="Uracil-DNA_glycosylase-like"/>
</dbReference>
<sequence length="255" mass="29366">MNSNFSIFNQCKSITSVQKKILCETMKTFGQKVVHFNKNLKYTGALPPDFQVMNPFLDNPETLTVMQQFYDKFYSDTRTRKFLIGINPSRHGAGVTGVPFTDTKNLEKHCGITMKSARTHEVSSVFLYNMIEAFGGAEKFYSQFYINSPFPLAITRKGKNGVYLNANYYDDKALFSCVEDFMGESLKKHISLGLETSEVFVLGVKNAAFLKKINDREKLFGTMTVLEHPRYIQQYRSKDREMFIDKYLLAFSREL</sequence>
<dbReference type="AlphaFoldDB" id="A0A239X727"/>
<dbReference type="Gene3D" id="3.40.470.10">
    <property type="entry name" value="Uracil-DNA glycosylase-like domain"/>
    <property type="match status" value="1"/>
</dbReference>
<dbReference type="InterPro" id="IPR032579">
    <property type="entry name" value="Phe_SMUG2-like"/>
</dbReference>
<evidence type="ECO:0000313" key="3">
    <source>
        <dbReference type="Proteomes" id="UP000215196"/>
    </source>
</evidence>
<organism evidence="2 3">
    <name type="scientific">Chryseobacterium taklimakanense</name>
    <dbReference type="NCBI Taxonomy" id="536441"/>
    <lineage>
        <taxon>Bacteria</taxon>
        <taxon>Pseudomonadati</taxon>
        <taxon>Bacteroidota</taxon>
        <taxon>Flavobacteriia</taxon>
        <taxon>Flavobacteriales</taxon>
        <taxon>Weeksellaceae</taxon>
        <taxon>Chryseobacterium group</taxon>
        <taxon>Chryseobacterium</taxon>
    </lineage>
</organism>
<name>A0A239X727_9FLAO</name>
<gene>
    <name evidence="2" type="ORF">SAMEA4412677_01099</name>
</gene>
<accession>A0A239X727</accession>
<dbReference type="EMBL" id="LT906465">
    <property type="protein sequence ID" value="SNV42515.1"/>
    <property type="molecule type" value="Genomic_DNA"/>
</dbReference>
<evidence type="ECO:0000313" key="2">
    <source>
        <dbReference type="EMBL" id="SNV42515.1"/>
    </source>
</evidence>
<dbReference type="KEGG" id="ctak:4412677_01099"/>
<dbReference type="Pfam" id="PF03167">
    <property type="entry name" value="UDG"/>
    <property type="match status" value="1"/>
</dbReference>
<evidence type="ECO:0000259" key="1">
    <source>
        <dbReference type="Pfam" id="PF03167"/>
    </source>
</evidence>
<dbReference type="CDD" id="cd19375">
    <property type="entry name" value="UDG-F3-like_SMUG2"/>
    <property type="match status" value="1"/>
</dbReference>
<proteinExistence type="predicted"/>
<protein>
    <recommendedName>
        <fullName evidence="1">Uracil-DNA glycosylase-like domain-containing protein</fullName>
    </recommendedName>
</protein>
<dbReference type="SUPFAM" id="SSF52141">
    <property type="entry name" value="Uracil-DNA glycosylase-like"/>
    <property type="match status" value="1"/>
</dbReference>
<dbReference type="InterPro" id="IPR036895">
    <property type="entry name" value="Uracil-DNA_glycosylase-like_sf"/>
</dbReference>
<keyword evidence="3" id="KW-1185">Reference proteome</keyword>
<feature type="domain" description="Uracil-DNA glycosylase-like" evidence="1">
    <location>
        <begin position="74"/>
        <end position="248"/>
    </location>
</feature>
<reference evidence="2 3" key="1">
    <citation type="submission" date="2017-06" db="EMBL/GenBank/DDBJ databases">
        <authorList>
            <consortium name="Pathogen Informatics"/>
        </authorList>
    </citation>
    <scope>NUCLEOTIDE SEQUENCE [LARGE SCALE GENOMIC DNA]</scope>
    <source>
        <strain evidence="2 3">NCTC13490</strain>
    </source>
</reference>